<keyword evidence="2" id="KW-1185">Reference proteome</keyword>
<protein>
    <submittedName>
        <fullName evidence="1">Uncharacterized protein</fullName>
    </submittedName>
</protein>
<dbReference type="RefSeq" id="WP_130143395.1">
    <property type="nucleotide sequence ID" value="NZ_SGIT01000006.1"/>
</dbReference>
<reference evidence="1 2" key="1">
    <citation type="submission" date="2019-02" db="EMBL/GenBank/DDBJ databases">
        <authorList>
            <person name="Li Y."/>
        </authorList>
    </citation>
    <scope>NUCLEOTIDE SEQUENCE [LARGE SCALE GENOMIC DNA]</scope>
    <source>
        <strain evidence="1 2">30C10-4-7</strain>
    </source>
</reference>
<dbReference type="OrthoDB" id="917674at2"/>
<evidence type="ECO:0000313" key="1">
    <source>
        <dbReference type="EMBL" id="RZF57909.1"/>
    </source>
</evidence>
<sequence>MNYAQTYHIGNYHNTRTATTTAIAPPIERVRQLDAKAKGRKRSTERQTQISTHSDVANGFLKCTFLPKLKETKTVQACRKSDKTERDFFQSLSKLAEHYQIEPMQTKQFPYPYNMALAMSDMEAKLKQKVLDWEEIRLLQDSNKTYFVSEERYNTGSTLFYIPVASLYRMLHNRKRKGNAHLLLSVCAYLYHIADIPYYRQEASYLYWMYEMMNDWVEMDDQTEQTAVYLVEIKQAEYIGDYMEQRIYNRINLTVFEQRINSFKAKDDFDNECLTVAKEAFDLYQNYPNENVFRNAKPNGETTEENMENIIGMEKYISFYADHKGWLNETLIESVNTEMQEYGQMEEPIIQKQFDGRDITANNLCFENRLFTLLHSLSDILHTF</sequence>
<proteinExistence type="predicted"/>
<organism evidence="1 2">
    <name type="scientific">Sphingobacterium corticibacterium</name>
    <dbReference type="NCBI Taxonomy" id="2484746"/>
    <lineage>
        <taxon>Bacteria</taxon>
        <taxon>Pseudomonadati</taxon>
        <taxon>Bacteroidota</taxon>
        <taxon>Sphingobacteriia</taxon>
        <taxon>Sphingobacteriales</taxon>
        <taxon>Sphingobacteriaceae</taxon>
        <taxon>Sphingobacterium</taxon>
    </lineage>
</organism>
<comment type="caution">
    <text evidence="1">The sequence shown here is derived from an EMBL/GenBank/DDBJ whole genome shotgun (WGS) entry which is preliminary data.</text>
</comment>
<evidence type="ECO:0000313" key="2">
    <source>
        <dbReference type="Proteomes" id="UP000292855"/>
    </source>
</evidence>
<accession>A0A4Q6XN00</accession>
<dbReference type="AlphaFoldDB" id="A0A4Q6XN00"/>
<gene>
    <name evidence="1" type="ORF">EWE74_19770</name>
</gene>
<dbReference type="Proteomes" id="UP000292855">
    <property type="component" value="Unassembled WGS sequence"/>
</dbReference>
<dbReference type="EMBL" id="SGIT01000006">
    <property type="protein sequence ID" value="RZF57909.1"/>
    <property type="molecule type" value="Genomic_DNA"/>
</dbReference>
<name>A0A4Q6XN00_9SPHI</name>